<gene>
    <name evidence="2" type="ORF">PDIGIT_LOCUS13499</name>
</gene>
<feature type="compositionally biased region" description="Low complexity" evidence="1">
    <location>
        <begin position="172"/>
        <end position="184"/>
    </location>
</feature>
<reference evidence="2" key="1">
    <citation type="submission" date="2023-01" db="EMBL/GenBank/DDBJ databases">
        <authorList>
            <person name="Van Ghelder C."/>
            <person name="Rancurel C."/>
        </authorList>
    </citation>
    <scope>NUCLEOTIDE SEQUENCE</scope>
    <source>
        <strain evidence="2">CNCM I-4278</strain>
    </source>
</reference>
<feature type="compositionally biased region" description="Polar residues" evidence="1">
    <location>
        <begin position="95"/>
        <end position="113"/>
    </location>
</feature>
<proteinExistence type="predicted"/>
<accession>A0A9W4XQW5</accession>
<dbReference type="EMBL" id="CAOQHR010000010">
    <property type="protein sequence ID" value="CAI6340323.1"/>
    <property type="molecule type" value="Genomic_DNA"/>
</dbReference>
<evidence type="ECO:0000313" key="3">
    <source>
        <dbReference type="Proteomes" id="UP001152607"/>
    </source>
</evidence>
<keyword evidence="3" id="KW-1185">Reference proteome</keyword>
<feature type="region of interest" description="Disordered" evidence="1">
    <location>
        <begin position="83"/>
        <end position="133"/>
    </location>
</feature>
<dbReference type="AlphaFoldDB" id="A0A9W4XQW5"/>
<comment type="caution">
    <text evidence="2">The sequence shown here is derived from an EMBL/GenBank/DDBJ whole genome shotgun (WGS) entry which is preliminary data.</text>
</comment>
<evidence type="ECO:0000256" key="1">
    <source>
        <dbReference type="SAM" id="MobiDB-lite"/>
    </source>
</evidence>
<evidence type="ECO:0000313" key="2">
    <source>
        <dbReference type="EMBL" id="CAI6340323.1"/>
    </source>
</evidence>
<feature type="region of interest" description="Disordered" evidence="1">
    <location>
        <begin position="164"/>
        <end position="202"/>
    </location>
</feature>
<protein>
    <submittedName>
        <fullName evidence="2">Uncharacterized protein</fullName>
    </submittedName>
</protein>
<sequence length="259" mass="28159">MQGMYTNKGIIMVALAFRREWIDIINNQTGQGQPDICIAPTSPLLSPSPQLSLSLSLSFFLSFPHSITVRSIVIYTQQRISLSPAGQPNPFPDSACTSRESPATATRSLQYTTHHPETHHSLPETLHQRRSLRPNQRRILCPGALETSSPGKATITALSASASNQLNRCAKSPTPSSSRRVSSPAIPVTRENKADSRALHPAAPPRPLRTLCTLLIPSPCGHPLAKIITPSPSCWFPTEKDTNSTLAQPCFPLPPPQQL</sequence>
<organism evidence="2 3">
    <name type="scientific">Periconia digitata</name>
    <dbReference type="NCBI Taxonomy" id="1303443"/>
    <lineage>
        <taxon>Eukaryota</taxon>
        <taxon>Fungi</taxon>
        <taxon>Dikarya</taxon>
        <taxon>Ascomycota</taxon>
        <taxon>Pezizomycotina</taxon>
        <taxon>Dothideomycetes</taxon>
        <taxon>Pleosporomycetidae</taxon>
        <taxon>Pleosporales</taxon>
        <taxon>Massarineae</taxon>
        <taxon>Periconiaceae</taxon>
        <taxon>Periconia</taxon>
    </lineage>
</organism>
<name>A0A9W4XQW5_9PLEO</name>
<dbReference type="Proteomes" id="UP001152607">
    <property type="component" value="Unassembled WGS sequence"/>
</dbReference>